<name>G0PJP5_CAEBE</name>
<dbReference type="AlphaFoldDB" id="G0PJP5"/>
<dbReference type="Proteomes" id="UP000008068">
    <property type="component" value="Unassembled WGS sequence"/>
</dbReference>
<organism evidence="2">
    <name type="scientific">Caenorhabditis brenneri</name>
    <name type="common">Nematode worm</name>
    <dbReference type="NCBI Taxonomy" id="135651"/>
    <lineage>
        <taxon>Eukaryota</taxon>
        <taxon>Metazoa</taxon>
        <taxon>Ecdysozoa</taxon>
        <taxon>Nematoda</taxon>
        <taxon>Chromadorea</taxon>
        <taxon>Rhabditida</taxon>
        <taxon>Rhabditina</taxon>
        <taxon>Rhabditomorpha</taxon>
        <taxon>Rhabditoidea</taxon>
        <taxon>Rhabditidae</taxon>
        <taxon>Peloderinae</taxon>
        <taxon>Caenorhabditis</taxon>
    </lineage>
</organism>
<keyword evidence="2" id="KW-1185">Reference proteome</keyword>
<dbReference type="HOGENOM" id="CLU_1129934_0_0_1"/>
<evidence type="ECO:0000313" key="2">
    <source>
        <dbReference type="Proteomes" id="UP000008068"/>
    </source>
</evidence>
<sequence>MFNEAPAVDARRSLVDNGMNGSLNVMDQTGPYINQEVTSGRMIDNQYSRTGTSSLKSTLNGNSNETFMLAPRVKIFYKGGSTSSTTRTIATKIGCTARRASFVSHQLSSRRHPIFKRTEAPKHPKGCLFCKDTEHSAQHCTVYPDADSRIMFLDENQLCHGCVFKKHETKKCPVYNKKKCKICGGKNHILAICRRQQGLMEHTSTNSSVDQKHRNCSLGSGMLQADSIMTGEDQFDGKNSNKLLEK</sequence>
<gene>
    <name evidence="1" type="ORF">CAEBREN_01583</name>
</gene>
<proteinExistence type="predicted"/>
<reference evidence="2" key="1">
    <citation type="submission" date="2011-07" db="EMBL/GenBank/DDBJ databases">
        <authorList>
            <consortium name="Caenorhabditis brenneri Sequencing and Analysis Consortium"/>
            <person name="Wilson R.K."/>
        </authorList>
    </citation>
    <scope>NUCLEOTIDE SEQUENCE [LARGE SCALE GENOMIC DNA]</scope>
    <source>
        <strain evidence="2">PB2801</strain>
    </source>
</reference>
<accession>G0PJP5</accession>
<dbReference type="InParanoid" id="G0PJP5"/>
<dbReference type="STRING" id="135651.G0PJP5"/>
<protein>
    <submittedName>
        <fullName evidence="1">Uncharacterized protein</fullName>
    </submittedName>
</protein>
<dbReference type="EMBL" id="GL380731">
    <property type="protein sequence ID" value="EGT60052.1"/>
    <property type="molecule type" value="Genomic_DNA"/>
</dbReference>
<evidence type="ECO:0000313" key="1">
    <source>
        <dbReference type="EMBL" id="EGT60052.1"/>
    </source>
</evidence>